<dbReference type="Gene3D" id="3.40.50.300">
    <property type="entry name" value="P-loop containing nucleotide triphosphate hydrolases"/>
    <property type="match status" value="1"/>
</dbReference>
<dbReference type="Proteomes" id="UP000221961">
    <property type="component" value="Chromosome"/>
</dbReference>
<dbReference type="GO" id="GO:0006227">
    <property type="term" value="P:dUDP biosynthetic process"/>
    <property type="evidence" value="ECO:0007669"/>
    <property type="project" value="TreeGrafter"/>
</dbReference>
<accession>A0A291RFU2</accession>
<dbReference type="AlphaFoldDB" id="A0A291RFU2"/>
<organism evidence="4 5">
    <name type="scientific">Nocardia terpenica</name>
    <dbReference type="NCBI Taxonomy" id="455432"/>
    <lineage>
        <taxon>Bacteria</taxon>
        <taxon>Bacillati</taxon>
        <taxon>Actinomycetota</taxon>
        <taxon>Actinomycetes</taxon>
        <taxon>Mycobacteriales</taxon>
        <taxon>Nocardiaceae</taxon>
        <taxon>Nocardia</taxon>
    </lineage>
</organism>
<evidence type="ECO:0000256" key="2">
    <source>
        <dbReference type="ARBA" id="ARBA00022741"/>
    </source>
</evidence>
<sequence length="213" mass="23749">MICISGGDGSGKSTQVAALEKQLTDRGIHTATAAIWDPFTDPFVAERLPFRTREDVFAYVRILGPGARGYFLFHWMRLAFDRALARSPAILLINAYWYKYFATEIAHGADPAPLRACTQGFPTPHHTFYLRITPETALSRKQDRSDYESGYGDEHTFIQFQHHSLKTLDALSQEFSWTPLDATLPPDELTTTILTALDLASTVAVAPAERITG</sequence>
<dbReference type="GO" id="GO:0006235">
    <property type="term" value="P:dTTP biosynthetic process"/>
    <property type="evidence" value="ECO:0007669"/>
    <property type="project" value="TreeGrafter"/>
</dbReference>
<protein>
    <recommendedName>
        <fullName evidence="1">Thymidylate kinase</fullName>
    </recommendedName>
</protein>
<evidence type="ECO:0000256" key="3">
    <source>
        <dbReference type="ARBA" id="ARBA00022840"/>
    </source>
</evidence>
<proteinExistence type="predicted"/>
<name>A0A291RFU2_9NOCA</name>
<dbReference type="EMBL" id="CP023778">
    <property type="protein sequence ID" value="ATL66169.1"/>
    <property type="molecule type" value="Genomic_DNA"/>
</dbReference>
<dbReference type="InterPro" id="IPR027417">
    <property type="entry name" value="P-loop_NTPase"/>
</dbReference>
<evidence type="ECO:0000313" key="5">
    <source>
        <dbReference type="Proteomes" id="UP000221961"/>
    </source>
</evidence>
<dbReference type="GO" id="GO:0004798">
    <property type="term" value="F:dTMP kinase activity"/>
    <property type="evidence" value="ECO:0007669"/>
    <property type="project" value="TreeGrafter"/>
</dbReference>
<keyword evidence="2" id="KW-0547">Nucleotide-binding</keyword>
<keyword evidence="3" id="KW-0067">ATP-binding</keyword>
<reference evidence="4 5" key="1">
    <citation type="submission" date="2017-10" db="EMBL/GenBank/DDBJ databases">
        <title>Comparative genomics between pathogenic Norcardia.</title>
        <authorList>
            <person name="Zeng L."/>
        </authorList>
    </citation>
    <scope>NUCLEOTIDE SEQUENCE [LARGE SCALE GENOMIC DNA]</scope>
    <source>
        <strain evidence="4 5">NC_YFY_NT001</strain>
    </source>
</reference>
<evidence type="ECO:0000256" key="1">
    <source>
        <dbReference type="ARBA" id="ARBA00017144"/>
    </source>
</evidence>
<dbReference type="GO" id="GO:0005524">
    <property type="term" value="F:ATP binding"/>
    <property type="evidence" value="ECO:0007669"/>
    <property type="project" value="UniProtKB-KW"/>
</dbReference>
<gene>
    <name evidence="4" type="ORF">CRH09_08040</name>
</gene>
<dbReference type="KEGG" id="ntp:CRH09_08040"/>
<dbReference type="GO" id="GO:0005737">
    <property type="term" value="C:cytoplasm"/>
    <property type="evidence" value="ECO:0007669"/>
    <property type="project" value="TreeGrafter"/>
</dbReference>
<dbReference type="SUPFAM" id="SSF52540">
    <property type="entry name" value="P-loop containing nucleoside triphosphate hydrolases"/>
    <property type="match status" value="1"/>
</dbReference>
<dbReference type="PANTHER" id="PTHR10344">
    <property type="entry name" value="THYMIDYLATE KINASE"/>
    <property type="match status" value="1"/>
</dbReference>
<evidence type="ECO:0000313" key="4">
    <source>
        <dbReference type="EMBL" id="ATL66169.1"/>
    </source>
</evidence>
<dbReference type="PANTHER" id="PTHR10344:SF4">
    <property type="entry name" value="UMP-CMP KINASE 2, MITOCHONDRIAL"/>
    <property type="match status" value="1"/>
</dbReference>
<dbReference type="GO" id="GO:0006233">
    <property type="term" value="P:dTDP biosynthetic process"/>
    <property type="evidence" value="ECO:0007669"/>
    <property type="project" value="TreeGrafter"/>
</dbReference>